<comment type="similarity">
    <text evidence="1 4">Belongs to the HSP15 family.</text>
</comment>
<evidence type="ECO:0000313" key="8">
    <source>
        <dbReference type="Proteomes" id="UP000009232"/>
    </source>
</evidence>
<dbReference type="Pfam" id="PF01479">
    <property type="entry name" value="S4"/>
    <property type="match status" value="1"/>
</dbReference>
<reference evidence="7 8" key="1">
    <citation type="submission" date="2011-05" db="EMBL/GenBank/DDBJ databases">
        <title>Complete sequence of Thioalkalimicrobium cyclicum ALM1.</title>
        <authorList>
            <consortium name="US DOE Joint Genome Institute"/>
            <person name="Lucas S."/>
            <person name="Han J."/>
            <person name="Lapidus A."/>
            <person name="Cheng J.-F."/>
            <person name="Goodwin L."/>
            <person name="Pitluck S."/>
            <person name="Peters L."/>
            <person name="Mikhailova N."/>
            <person name="Davenport K."/>
            <person name="Han C."/>
            <person name="Tapia R."/>
            <person name="Land M."/>
            <person name="Hauser L."/>
            <person name="Kyrpides N."/>
            <person name="Ivanova N."/>
            <person name="Pagani I."/>
            <person name="Kappler U."/>
            <person name="Woyke T."/>
        </authorList>
    </citation>
    <scope>NUCLEOTIDE SEQUENCE [LARGE SCALE GENOMIC DNA]</scope>
    <source>
        <strain evidence="8">DSM 14477 / JCM 11371 / ALM1</strain>
    </source>
</reference>
<protein>
    <recommendedName>
        <fullName evidence="4">Heat shock protein 15</fullName>
    </recommendedName>
</protein>
<dbReference type="HOGENOM" id="CLU_101003_2_1_6"/>
<dbReference type="InterPro" id="IPR025708">
    <property type="entry name" value="HSP15"/>
</dbReference>
<dbReference type="GO" id="GO:0003727">
    <property type="term" value="F:single-stranded RNA binding"/>
    <property type="evidence" value="ECO:0007669"/>
    <property type="project" value="InterPro"/>
</dbReference>
<dbReference type="PIRSF" id="PIRSF016821">
    <property type="entry name" value="HSP15"/>
    <property type="match status" value="1"/>
</dbReference>
<feature type="region of interest" description="Disordered" evidence="5">
    <location>
        <begin position="97"/>
        <end position="129"/>
    </location>
</feature>
<keyword evidence="8" id="KW-1185">Reference proteome</keyword>
<dbReference type="KEGG" id="tcy:Thicy_1651"/>
<evidence type="ECO:0000259" key="6">
    <source>
        <dbReference type="SMART" id="SM00363"/>
    </source>
</evidence>
<name>F6DBK6_THICA</name>
<dbReference type="STRING" id="717773.Thicy_1651"/>
<keyword evidence="3 4" id="KW-0238">DNA-binding</keyword>
<dbReference type="OrthoDB" id="9797176at2"/>
<feature type="domain" description="RNA-binding S4" evidence="6">
    <location>
        <begin position="10"/>
        <end position="71"/>
    </location>
</feature>
<dbReference type="GO" id="GO:0034605">
    <property type="term" value="P:cellular response to heat"/>
    <property type="evidence" value="ECO:0007669"/>
    <property type="project" value="InterPro"/>
</dbReference>
<dbReference type="Proteomes" id="UP000009232">
    <property type="component" value="Chromosome"/>
</dbReference>
<proteinExistence type="inferred from homology"/>
<evidence type="ECO:0000313" key="7">
    <source>
        <dbReference type="EMBL" id="AEG32408.1"/>
    </source>
</evidence>
<dbReference type="InterPro" id="IPR036986">
    <property type="entry name" value="S4_RNA-bd_sf"/>
</dbReference>
<sequence>MTELDKVDKIRLDKWLWSARFFKTRGLASEALKGGKVTLNDTKPKSSKTVNLGDRLAITQAHRKVLITVIALSDKRGNAEQAQALYHLESETLIQNKNPQDQALAGYREKGAGRPTKRERRQLSDWLDN</sequence>
<dbReference type="GO" id="GO:0043023">
    <property type="term" value="F:ribosomal large subunit binding"/>
    <property type="evidence" value="ECO:0007669"/>
    <property type="project" value="InterPro"/>
</dbReference>
<evidence type="ECO:0000256" key="3">
    <source>
        <dbReference type="ARBA" id="ARBA00023125"/>
    </source>
</evidence>
<dbReference type="EMBL" id="CP002776">
    <property type="protein sequence ID" value="AEG32408.1"/>
    <property type="molecule type" value="Genomic_DNA"/>
</dbReference>
<evidence type="ECO:0000256" key="4">
    <source>
        <dbReference type="PIRNR" id="PIRNR016821"/>
    </source>
</evidence>
<gene>
    <name evidence="7" type="ordered locus">Thicy_1651</name>
</gene>
<dbReference type="RefSeq" id="WP_013836177.1">
    <property type="nucleotide sequence ID" value="NC_015581.1"/>
</dbReference>
<dbReference type="eggNOG" id="COG1188">
    <property type="taxonomic scope" value="Bacteria"/>
</dbReference>
<dbReference type="PROSITE" id="PS50889">
    <property type="entry name" value="S4"/>
    <property type="match status" value="1"/>
</dbReference>
<evidence type="ECO:0000256" key="2">
    <source>
        <dbReference type="ARBA" id="ARBA00022884"/>
    </source>
</evidence>
<evidence type="ECO:0000256" key="5">
    <source>
        <dbReference type="SAM" id="MobiDB-lite"/>
    </source>
</evidence>
<dbReference type="GO" id="GO:0003677">
    <property type="term" value="F:DNA binding"/>
    <property type="evidence" value="ECO:0007669"/>
    <property type="project" value="UniProtKB-KW"/>
</dbReference>
<keyword evidence="2 4" id="KW-0694">RNA-binding</keyword>
<dbReference type="SUPFAM" id="SSF55174">
    <property type="entry name" value="Alpha-L RNA-binding motif"/>
    <property type="match status" value="1"/>
</dbReference>
<accession>F6DBK6</accession>
<dbReference type="Gene3D" id="3.10.290.10">
    <property type="entry name" value="RNA-binding S4 domain"/>
    <property type="match status" value="1"/>
</dbReference>
<dbReference type="SMART" id="SM00363">
    <property type="entry name" value="S4"/>
    <property type="match status" value="1"/>
</dbReference>
<dbReference type="InterPro" id="IPR002942">
    <property type="entry name" value="S4_RNA-bd"/>
</dbReference>
<organism evidence="7 8">
    <name type="scientific">Thiomicrospira cyclica (strain DSM 14477 / JCM 11371 / ALM1)</name>
    <name type="common">Thioalkalimicrobium cyclicum</name>
    <dbReference type="NCBI Taxonomy" id="717773"/>
    <lineage>
        <taxon>Bacteria</taxon>
        <taxon>Pseudomonadati</taxon>
        <taxon>Pseudomonadota</taxon>
        <taxon>Gammaproteobacteria</taxon>
        <taxon>Thiotrichales</taxon>
        <taxon>Piscirickettsiaceae</taxon>
        <taxon>Thiomicrospira</taxon>
    </lineage>
</organism>
<dbReference type="CDD" id="cd00165">
    <property type="entry name" value="S4"/>
    <property type="match status" value="1"/>
</dbReference>
<dbReference type="AlphaFoldDB" id="F6DBK6"/>
<evidence type="ECO:0000256" key="1">
    <source>
        <dbReference type="ARBA" id="ARBA00008396"/>
    </source>
</evidence>